<dbReference type="GeneID" id="7197452"/>
<feature type="compositionally biased region" description="Polar residues" evidence="1">
    <location>
        <begin position="302"/>
        <end position="312"/>
    </location>
</feature>
<sequence length="375" mass="42009">MQKRRQLDRVPKRLRTRGALRTISSVLFFARSTEAFSPRCAFVTRKPCHAKSTSRRFIFAPKGSGYFRPEDEESVLPKTYEPMMEYPGTMRPGRTPENMPFHDLPIGDNDPDPVPWPHFQQIEWHHQWDPPHEHPIPMEDFIEMHGRWATPEMEAAMRAGVRRDVRDRREQAEADKRDMIITDDDEDDDIADIENDPISLGDGMFGKLGSDADRLETAAATAAPKKGEIVDDADEDEDDGALDDFLLDLGLDAELDDDSDSLDDKKSSSKKSSTKKDDDLDLDAALGFTNDEDDDDDDESSVVKSNRGTTAMINVDDDSDLEFGLDDDDDIDDGVDTVPLDDFNDSENLDTEDVFDDGGFDFDDGDGGGDGGDSW</sequence>
<dbReference type="Proteomes" id="UP000000759">
    <property type="component" value="Chromosome 2"/>
</dbReference>
<dbReference type="PaxDb" id="2850-Phatr43683"/>
<proteinExistence type="predicted"/>
<organism evidence="2 3">
    <name type="scientific">Phaeodactylum tricornutum (strain CCAP 1055/1)</name>
    <dbReference type="NCBI Taxonomy" id="556484"/>
    <lineage>
        <taxon>Eukaryota</taxon>
        <taxon>Sar</taxon>
        <taxon>Stramenopiles</taxon>
        <taxon>Ochrophyta</taxon>
        <taxon>Bacillariophyta</taxon>
        <taxon>Bacillariophyceae</taxon>
        <taxon>Bacillariophycidae</taxon>
        <taxon>Naviculales</taxon>
        <taxon>Phaeodactylaceae</taxon>
        <taxon>Phaeodactylum</taxon>
    </lineage>
</organism>
<dbReference type="EMBL" id="CM000606">
    <property type="protein sequence ID" value="EEC50585.1"/>
    <property type="molecule type" value="Genomic_DNA"/>
</dbReference>
<dbReference type="OrthoDB" id="48051at2759"/>
<evidence type="ECO:0000313" key="3">
    <source>
        <dbReference type="Proteomes" id="UP000000759"/>
    </source>
</evidence>
<feature type="compositionally biased region" description="Acidic residues" evidence="1">
    <location>
        <begin position="315"/>
        <end position="335"/>
    </location>
</feature>
<dbReference type="InParanoid" id="B7FT39"/>
<keyword evidence="3" id="KW-1185">Reference proteome</keyword>
<dbReference type="RefSeq" id="XP_002177771.1">
    <property type="nucleotide sequence ID" value="XM_002177735.1"/>
</dbReference>
<reference evidence="3" key="2">
    <citation type="submission" date="2008-08" db="EMBL/GenBank/DDBJ databases">
        <authorList>
            <consortium name="Diatom Consortium"/>
            <person name="Grigoriev I."/>
            <person name="Grimwood J."/>
            <person name="Kuo A."/>
            <person name="Otillar R.P."/>
            <person name="Salamov A."/>
            <person name="Detter J.C."/>
            <person name="Lindquist E."/>
            <person name="Shapiro H."/>
            <person name="Lucas S."/>
            <person name="Glavina del Rio T."/>
            <person name="Pitluck S."/>
            <person name="Rokhsar D."/>
            <person name="Bowler C."/>
        </authorList>
    </citation>
    <scope>GENOME REANNOTATION</scope>
    <source>
        <strain evidence="3">CCAP 1055/1</strain>
    </source>
</reference>
<evidence type="ECO:0000256" key="1">
    <source>
        <dbReference type="SAM" id="MobiDB-lite"/>
    </source>
</evidence>
<gene>
    <name evidence="2" type="ORF">PHATRDRAFT_43683</name>
</gene>
<feature type="compositionally biased region" description="Acidic residues" evidence="1">
    <location>
        <begin position="290"/>
        <end position="300"/>
    </location>
</feature>
<dbReference type="HOGENOM" id="CLU_951449_0_0_1"/>
<feature type="region of interest" description="Disordered" evidence="1">
    <location>
        <begin position="219"/>
        <end position="375"/>
    </location>
</feature>
<accession>B7FT39</accession>
<feature type="compositionally biased region" description="Acidic residues" evidence="1">
    <location>
        <begin position="342"/>
        <end position="367"/>
    </location>
</feature>
<evidence type="ECO:0000313" key="2">
    <source>
        <dbReference type="EMBL" id="EEC50585.1"/>
    </source>
</evidence>
<dbReference type="AlphaFoldDB" id="B7FT39"/>
<dbReference type="KEGG" id="pti:PHATRDRAFT_43683"/>
<feature type="compositionally biased region" description="Acidic residues" evidence="1">
    <location>
        <begin position="230"/>
        <end position="261"/>
    </location>
</feature>
<dbReference type="eggNOG" id="ENOG502SNFQ">
    <property type="taxonomic scope" value="Eukaryota"/>
</dbReference>
<name>B7FT39_PHATC</name>
<protein>
    <submittedName>
        <fullName evidence="2">Uncharacterized protein</fullName>
    </submittedName>
</protein>
<reference evidence="2 3" key="1">
    <citation type="journal article" date="2008" name="Nature">
        <title>The Phaeodactylum genome reveals the evolutionary history of diatom genomes.</title>
        <authorList>
            <person name="Bowler C."/>
            <person name="Allen A.E."/>
            <person name="Badger J.H."/>
            <person name="Grimwood J."/>
            <person name="Jabbari K."/>
            <person name="Kuo A."/>
            <person name="Maheswari U."/>
            <person name="Martens C."/>
            <person name="Maumus F."/>
            <person name="Otillar R.P."/>
            <person name="Rayko E."/>
            <person name="Salamov A."/>
            <person name="Vandepoele K."/>
            <person name="Beszteri B."/>
            <person name="Gruber A."/>
            <person name="Heijde M."/>
            <person name="Katinka M."/>
            <person name="Mock T."/>
            <person name="Valentin K."/>
            <person name="Verret F."/>
            <person name="Berges J.A."/>
            <person name="Brownlee C."/>
            <person name="Cadoret J.P."/>
            <person name="Chiovitti A."/>
            <person name="Choi C.J."/>
            <person name="Coesel S."/>
            <person name="De Martino A."/>
            <person name="Detter J.C."/>
            <person name="Durkin C."/>
            <person name="Falciatore A."/>
            <person name="Fournet J."/>
            <person name="Haruta M."/>
            <person name="Huysman M.J."/>
            <person name="Jenkins B.D."/>
            <person name="Jiroutova K."/>
            <person name="Jorgensen R.E."/>
            <person name="Joubert Y."/>
            <person name="Kaplan A."/>
            <person name="Kroger N."/>
            <person name="Kroth P.G."/>
            <person name="La Roche J."/>
            <person name="Lindquist E."/>
            <person name="Lommer M."/>
            <person name="Martin-Jezequel V."/>
            <person name="Lopez P.J."/>
            <person name="Lucas S."/>
            <person name="Mangogna M."/>
            <person name="McGinnis K."/>
            <person name="Medlin L.K."/>
            <person name="Montsant A."/>
            <person name="Oudot-Le Secq M.P."/>
            <person name="Napoli C."/>
            <person name="Obornik M."/>
            <person name="Parker M.S."/>
            <person name="Petit J.L."/>
            <person name="Porcel B.M."/>
            <person name="Poulsen N."/>
            <person name="Robison M."/>
            <person name="Rychlewski L."/>
            <person name="Rynearson T.A."/>
            <person name="Schmutz J."/>
            <person name="Shapiro H."/>
            <person name="Siaut M."/>
            <person name="Stanley M."/>
            <person name="Sussman M.R."/>
            <person name="Taylor A.R."/>
            <person name="Vardi A."/>
            <person name="von Dassow P."/>
            <person name="Vyverman W."/>
            <person name="Willis A."/>
            <person name="Wyrwicz L.S."/>
            <person name="Rokhsar D.S."/>
            <person name="Weissenbach J."/>
            <person name="Armbrust E.V."/>
            <person name="Green B.R."/>
            <person name="Van de Peer Y."/>
            <person name="Grigoriev I.V."/>
        </authorList>
    </citation>
    <scope>NUCLEOTIDE SEQUENCE [LARGE SCALE GENOMIC DNA]</scope>
    <source>
        <strain evidence="2 3">CCAP 1055/1</strain>
    </source>
</reference>